<dbReference type="Pfam" id="PF14559">
    <property type="entry name" value="TPR_19"/>
    <property type="match status" value="1"/>
</dbReference>
<dbReference type="PANTHER" id="PTHR36326">
    <property type="entry name" value="PROTEIN POLLENLESS 3-LIKE 2"/>
    <property type="match status" value="1"/>
</dbReference>
<proteinExistence type="predicted"/>
<dbReference type="InterPro" id="IPR019734">
    <property type="entry name" value="TPR_rpt"/>
</dbReference>
<reference evidence="5 6" key="1">
    <citation type="journal article" date="2020" name="J Geophys Res Biogeosci">
        <title>Magnetotaxis as an Adaptation to Enable Bacterial Shuttling of Microbial Sulfur and Sulfur Cycling Across Aquatic Oxic#Anoxic Interfaces.</title>
        <authorList>
            <person name="Li J."/>
            <person name="Liu P."/>
            <person name="Wang J."/>
            <person name="Roberts A.P."/>
            <person name="Pan Y."/>
        </authorList>
    </citation>
    <scope>NUCLEOTIDE SEQUENCE [LARGE SCALE GENOMIC DNA]</scope>
    <source>
        <strain evidence="5 6">MYR-1_YQ</strain>
    </source>
</reference>
<feature type="repeat" description="TPR" evidence="3">
    <location>
        <begin position="454"/>
        <end position="487"/>
    </location>
</feature>
<accession>A0ABS6RWI5</accession>
<evidence type="ECO:0000256" key="1">
    <source>
        <dbReference type="ARBA" id="ARBA00022737"/>
    </source>
</evidence>
<name>A0ABS6RWI5_9BACT</name>
<keyword evidence="6" id="KW-1185">Reference proteome</keyword>
<dbReference type="RefSeq" id="WP_218250780.1">
    <property type="nucleotide sequence ID" value="NZ_JABXWD010000009.1"/>
</dbReference>
<feature type="repeat" description="TPR" evidence="3">
    <location>
        <begin position="615"/>
        <end position="648"/>
    </location>
</feature>
<gene>
    <name evidence="5" type="ORF">HWQ67_01040</name>
</gene>
<organism evidence="5 6">
    <name type="scientific">Candidatus Magnetobacterium casense</name>
    <dbReference type="NCBI Taxonomy" id="1455061"/>
    <lineage>
        <taxon>Bacteria</taxon>
        <taxon>Pseudomonadati</taxon>
        <taxon>Nitrospirota</taxon>
        <taxon>Thermodesulfovibrionia</taxon>
        <taxon>Thermodesulfovibrionales</taxon>
        <taxon>Candidatus Magnetobacteriaceae</taxon>
        <taxon>Candidatus Magnetobacterium</taxon>
    </lineage>
</organism>
<evidence type="ECO:0000256" key="3">
    <source>
        <dbReference type="PROSITE-ProRule" id="PRU00339"/>
    </source>
</evidence>
<dbReference type="InterPro" id="IPR044961">
    <property type="entry name" value="MS5/SDI1"/>
</dbReference>
<evidence type="ECO:0000313" key="5">
    <source>
        <dbReference type="EMBL" id="MBV6340158.1"/>
    </source>
</evidence>
<protein>
    <submittedName>
        <fullName evidence="5">Tetratricopeptide repeat protein</fullName>
    </submittedName>
</protein>
<feature type="region of interest" description="Disordered" evidence="4">
    <location>
        <begin position="344"/>
        <end position="364"/>
    </location>
</feature>
<dbReference type="EMBL" id="JABXWD010000009">
    <property type="protein sequence ID" value="MBV6340158.1"/>
    <property type="molecule type" value="Genomic_DNA"/>
</dbReference>
<keyword evidence="2" id="KW-0175">Coiled coil</keyword>
<dbReference type="Pfam" id="PF13181">
    <property type="entry name" value="TPR_8"/>
    <property type="match status" value="1"/>
</dbReference>
<dbReference type="PROSITE" id="PS50005">
    <property type="entry name" value="TPR"/>
    <property type="match status" value="2"/>
</dbReference>
<evidence type="ECO:0000256" key="2">
    <source>
        <dbReference type="ARBA" id="ARBA00023054"/>
    </source>
</evidence>
<feature type="compositionally biased region" description="Polar residues" evidence="4">
    <location>
        <begin position="350"/>
        <end position="364"/>
    </location>
</feature>
<dbReference type="Proteomes" id="UP001196980">
    <property type="component" value="Unassembled WGS sequence"/>
</dbReference>
<keyword evidence="3" id="KW-0802">TPR repeat</keyword>
<evidence type="ECO:0000256" key="4">
    <source>
        <dbReference type="SAM" id="MobiDB-lite"/>
    </source>
</evidence>
<sequence length="1577" mass="179550">MIEIIKIIQKQVPMGSKVSFTLRNGSEKSGILVELGQGHITLDCNGSSATILPDMIGAWQVLADSPATALNISPLSEQPIISLKPPTSEALKMQFEINTRFQVNSQAAIIQIRSIEFTFIAGEFKDKKGIDVQQMWNRIKEKYKYAEKSNELSSKFGRIQPIILELKNLYEHFPNSITVKRSLGYMKWLSGNISEAIKFYKEAASSSNDPWDWYNVAALALKCQQDELSCHGLEQFFDKVSITENLEAWYVYAGLLKKHTYYRALYRLIGSASHSFSDEEFVIVLETCMYLLSTVEHETLAVELAQERLAGQSAAKLVQIALSHLNEQSSKDYALMVPEVNKKDSHNDVTDQPQGQANETHSSIVSEASDKDLSMYLVYQPKGYIYDYKSERGFGFIRGVDNEKYFFHRSAITEDDLLNQAQNMISGREIPVVFETAEGPRGPLAIGITLYRTIDKMYSRATEYANDGEYNKAISQIKKVLELNPDYPSAKEDYEKWREYARISGVPSGSNPYARAKRVQMVEKDLEKAASLFLSAIIQGDNAQSAVKDLAALLGQQEKTEEAINILETYRRKIQDQQSVDNMLIGFYQKAEQFDKAIELSQKKLKQATTEAKKVHIHWQIANNYLRKKNYSEAEQSFRKVLQLQPDNKIAQRNIAICLFKQEHYDSAQKVLEKILSTVPDTQAADLLEAIKQAQTGQPPQIDDIIIETTLSDIPREISGFTKFFLDRCDYQGVRSDHVKQRNFDHSDILKLEQLATESRTIRPRGRAGYYLSAAKITSLLEDEDPNQFYKYLCRSFASTGDAIVMEGGSLDVAREFYCESLSVYDWDRSRSRKEKDAENALVRFLFSTIGPAQIPITPSIPPIDEALETILSSHPDRNKVFDAIAYLIFRSRHAANRILPPLYNKSSLQAIAIEYLKSKAIPIVSVKRLDDFVLLWNMLIRKKLDENRSISHEFRLLSKLELTTVSLERNIECVKELSSRLCFDLDQQRARQLQKILEMTLDLCKQTFFEEQERLCIQVDNHCQDLKREIEGSSTKFSVEEMYPVVEAVQEKVKIRLEALYESSTPQLTLRLPVESYTPGSNRLIEVQIAVSNRAGCSPAESLKLVIQGYKDTVQLDDSLRGGDQRILKVPLQVGEESLLSQAFSLQVYAQYRTRSGDTERAAVNNFSIRLDSEQQFEEIENPYAAYAEGGVVGNPDMFYGRDEMIANVAKALQTSRTQSKCVVIYGQKRAGKSSILHHLKTRLQLGSGLLVLDLGSIGSMIDEQSSTPFLYQILWGILKKLQYAIEDRVSNGYSSLELSFISDREFYDYPSPLALFKDVFDRFRRVASKSPDWCDVHPIVLIDEFSYIYGQITKGLIPESFMKNWKALLQENYFNAVLVGQDVMPKFKLRFPNEFGIMQDERVTYLRREDAVRLIDEPIRIGGRHGESRYRERAIEHVIALTAGSPFYIQILCNRLVEYMNRKRASLVTEADVEQVKEELLVGVNLLGVDKFDNMINSGDTSEDAISDEDALKVLTAIALNSRTGPCNRNSIVVETRTSVDVILEDLFKRDVVEREKGQYYSIRVGLFKEWLISH</sequence>
<keyword evidence="1" id="KW-0677">Repeat</keyword>
<evidence type="ECO:0000313" key="6">
    <source>
        <dbReference type="Proteomes" id="UP001196980"/>
    </source>
</evidence>
<comment type="caution">
    <text evidence="5">The sequence shown here is derived from an EMBL/GenBank/DDBJ whole genome shotgun (WGS) entry which is preliminary data.</text>
</comment>
<dbReference type="PANTHER" id="PTHR36326:SF2">
    <property type="entry name" value="PROTEIN SULFUR DEFICIENCY-INDUCED 2"/>
    <property type="match status" value="1"/>
</dbReference>
<dbReference type="SMART" id="SM00028">
    <property type="entry name" value="TPR"/>
    <property type="match status" value="4"/>
</dbReference>